<evidence type="ECO:0000313" key="3">
    <source>
        <dbReference type="EMBL" id="GAP13472.1"/>
    </source>
</evidence>
<dbReference type="CDD" id="cd03801">
    <property type="entry name" value="GT4_PimA-like"/>
    <property type="match status" value="1"/>
</dbReference>
<sequence length="403" mass="45596">MARIAVFHNLPSGGAKRALFEWTRRLAERHTLDVFSLSTANHGYCDLRPYTSDYQIADFEPLALFASPWGRLNQLQRWRDLGRLQAVYRRLAARIDAGGYDVVFSNSCSFTFIPLLQLYLQTPSVYYLHEHFANLVRRDVHRPYLKQNSARQRLDRIDPFIPLYRNRLATLQGAAVKRTPRLLANSEFTRRQFESDFHVPAPVVNLGVDGAQFHPLNEGIRDRHLLSVGELSPRKGFDFLVESLALVAPEKRPALRLACNNQIPEERAYIENLAAQRGVRLEILTNLNGGQLLLEYNQAQLCAYAPLQEPFGLVPLEAMACGTPVLAVAEGGVCESVREGFNGRLTPRDPRRFAAALEDLLEDPVELSRLGKNGRQDVLENWSWERSTGRLESHLLAAAARES</sequence>
<keyword evidence="4" id="KW-1185">Reference proteome</keyword>
<dbReference type="Proteomes" id="UP000055060">
    <property type="component" value="Unassembled WGS sequence"/>
</dbReference>
<gene>
    <name evidence="3" type="ORF">LARV_01226</name>
</gene>
<dbReference type="OrthoDB" id="9764657at2"/>
<organism evidence="3">
    <name type="scientific">Longilinea arvoryzae</name>
    <dbReference type="NCBI Taxonomy" id="360412"/>
    <lineage>
        <taxon>Bacteria</taxon>
        <taxon>Bacillati</taxon>
        <taxon>Chloroflexota</taxon>
        <taxon>Anaerolineae</taxon>
        <taxon>Anaerolineales</taxon>
        <taxon>Anaerolineaceae</taxon>
        <taxon>Longilinea</taxon>
    </lineage>
</organism>
<dbReference type="SUPFAM" id="SSF53756">
    <property type="entry name" value="UDP-Glycosyltransferase/glycogen phosphorylase"/>
    <property type="match status" value="1"/>
</dbReference>
<dbReference type="Pfam" id="PF13439">
    <property type="entry name" value="Glyco_transf_4"/>
    <property type="match status" value="1"/>
</dbReference>
<dbReference type="InterPro" id="IPR050194">
    <property type="entry name" value="Glycosyltransferase_grp1"/>
</dbReference>
<proteinExistence type="predicted"/>
<dbReference type="AlphaFoldDB" id="A0A0S7BET2"/>
<dbReference type="RefSeq" id="WP_075072806.1">
    <property type="nucleotide sequence ID" value="NZ_DF967972.1"/>
</dbReference>
<dbReference type="Pfam" id="PF00534">
    <property type="entry name" value="Glycos_transf_1"/>
    <property type="match status" value="1"/>
</dbReference>
<dbReference type="InterPro" id="IPR028098">
    <property type="entry name" value="Glyco_trans_4-like_N"/>
</dbReference>
<dbReference type="PANTHER" id="PTHR45947:SF3">
    <property type="entry name" value="SULFOQUINOVOSYL TRANSFERASE SQD2"/>
    <property type="match status" value="1"/>
</dbReference>
<dbReference type="InterPro" id="IPR001296">
    <property type="entry name" value="Glyco_trans_1"/>
</dbReference>
<evidence type="ECO:0000313" key="4">
    <source>
        <dbReference type="Proteomes" id="UP000055060"/>
    </source>
</evidence>
<dbReference type="Gene3D" id="3.40.50.2000">
    <property type="entry name" value="Glycogen Phosphorylase B"/>
    <property type="match status" value="2"/>
</dbReference>
<feature type="domain" description="Glycosyl transferase family 1" evidence="1">
    <location>
        <begin position="222"/>
        <end position="376"/>
    </location>
</feature>
<evidence type="ECO:0000259" key="2">
    <source>
        <dbReference type="Pfam" id="PF13439"/>
    </source>
</evidence>
<evidence type="ECO:0000259" key="1">
    <source>
        <dbReference type="Pfam" id="PF00534"/>
    </source>
</evidence>
<accession>A0A0S7BET2</accession>
<dbReference type="EMBL" id="DF967972">
    <property type="protein sequence ID" value="GAP13472.1"/>
    <property type="molecule type" value="Genomic_DNA"/>
</dbReference>
<dbReference type="PANTHER" id="PTHR45947">
    <property type="entry name" value="SULFOQUINOVOSYL TRANSFERASE SQD2"/>
    <property type="match status" value="1"/>
</dbReference>
<keyword evidence="3" id="KW-0808">Transferase</keyword>
<protein>
    <submittedName>
        <fullName evidence="3">Glycosyltransferase</fullName>
    </submittedName>
</protein>
<feature type="domain" description="Glycosyltransferase subfamily 4-like N-terminal" evidence="2">
    <location>
        <begin position="13"/>
        <end position="209"/>
    </location>
</feature>
<name>A0A0S7BET2_9CHLR</name>
<dbReference type="STRING" id="360412.LARV_01226"/>
<dbReference type="GO" id="GO:0016757">
    <property type="term" value="F:glycosyltransferase activity"/>
    <property type="evidence" value="ECO:0007669"/>
    <property type="project" value="InterPro"/>
</dbReference>
<reference evidence="3" key="1">
    <citation type="submission" date="2015-07" db="EMBL/GenBank/DDBJ databases">
        <title>Draft Genome Sequences of Anaerolinea thermolimosa IMO-1, Bellilinea caldifistulae GOMI-1, Leptolinea tardivitalis YMTK-2, Levilinea saccharolytica KIBI-1,Longilinea arvoryzae KOME-1, Previously Described as Members of the Anaerolineaceae (Chloroflexi).</title>
        <authorList>
            <person name="Sekiguchi Y."/>
            <person name="Ohashi A."/>
            <person name="Matsuura N."/>
            <person name="Tourlousse M.D."/>
        </authorList>
    </citation>
    <scope>NUCLEOTIDE SEQUENCE [LARGE SCALE GENOMIC DNA]</scope>
    <source>
        <strain evidence="3">KOME-1</strain>
    </source>
</reference>